<evidence type="ECO:0000256" key="6">
    <source>
        <dbReference type="ARBA" id="ARBA00023242"/>
    </source>
</evidence>
<dbReference type="GO" id="GO:0008270">
    <property type="term" value="F:zinc ion binding"/>
    <property type="evidence" value="ECO:0007669"/>
    <property type="project" value="InterPro"/>
</dbReference>
<dbReference type="Gene3D" id="4.10.240.10">
    <property type="entry name" value="Zn(2)-C6 fungal-type DNA-binding domain"/>
    <property type="match status" value="1"/>
</dbReference>
<dbReference type="SUPFAM" id="SSF57701">
    <property type="entry name" value="Zn2/Cys6 DNA-binding domain"/>
    <property type="match status" value="1"/>
</dbReference>
<protein>
    <recommendedName>
        <fullName evidence="7">Zn(2)-C6 fungal-type domain-containing protein</fullName>
    </recommendedName>
</protein>
<dbReference type="GO" id="GO:0000981">
    <property type="term" value="F:DNA-binding transcription factor activity, RNA polymerase II-specific"/>
    <property type="evidence" value="ECO:0007669"/>
    <property type="project" value="InterPro"/>
</dbReference>
<dbReference type="PANTHER" id="PTHR36206:SF12">
    <property type="entry name" value="ASPERCRYPTIN BIOSYNTHESIS CLUSTER-SPECIFIC TRANSCRIPTION REGULATOR ATNN-RELATED"/>
    <property type="match status" value="1"/>
</dbReference>
<keyword evidence="4" id="KW-0238">DNA-binding</keyword>
<evidence type="ECO:0000256" key="4">
    <source>
        <dbReference type="ARBA" id="ARBA00023125"/>
    </source>
</evidence>
<evidence type="ECO:0000256" key="3">
    <source>
        <dbReference type="ARBA" id="ARBA00023015"/>
    </source>
</evidence>
<dbReference type="InterPro" id="IPR052360">
    <property type="entry name" value="Transcr_Regulatory_Proteins"/>
</dbReference>
<dbReference type="STRING" id="1016849.A0A0D1WQ58"/>
<keyword evidence="2" id="KW-0862">Zinc</keyword>
<feature type="domain" description="Zn(2)-C6 fungal-type" evidence="7">
    <location>
        <begin position="16"/>
        <end position="44"/>
    </location>
</feature>
<dbReference type="PROSITE" id="PS00463">
    <property type="entry name" value="ZN2_CY6_FUNGAL_1"/>
    <property type="match status" value="1"/>
</dbReference>
<name>A0A0D1WQ58_9EURO</name>
<accession>A0A0D1WQ58</accession>
<dbReference type="CDD" id="cd00067">
    <property type="entry name" value="GAL4"/>
    <property type="match status" value="1"/>
</dbReference>
<evidence type="ECO:0000256" key="2">
    <source>
        <dbReference type="ARBA" id="ARBA00022833"/>
    </source>
</evidence>
<reference evidence="8 9" key="1">
    <citation type="submission" date="2015-01" db="EMBL/GenBank/DDBJ databases">
        <title>The Genome Sequence of Exophiala sideris CBS121828.</title>
        <authorList>
            <consortium name="The Broad Institute Genomics Platform"/>
            <person name="Cuomo C."/>
            <person name="de Hoog S."/>
            <person name="Gorbushina A."/>
            <person name="Stielow B."/>
            <person name="Teixiera M."/>
            <person name="Abouelleil A."/>
            <person name="Chapman S.B."/>
            <person name="Priest M."/>
            <person name="Young S.K."/>
            <person name="Wortman J."/>
            <person name="Nusbaum C."/>
            <person name="Birren B."/>
        </authorList>
    </citation>
    <scope>NUCLEOTIDE SEQUENCE [LARGE SCALE GENOMIC DNA]</scope>
    <source>
        <strain evidence="8 9">CBS 121828</strain>
    </source>
</reference>
<evidence type="ECO:0000313" key="8">
    <source>
        <dbReference type="EMBL" id="KIV77216.1"/>
    </source>
</evidence>
<dbReference type="PROSITE" id="PS50048">
    <property type="entry name" value="ZN2_CY6_FUNGAL_2"/>
    <property type="match status" value="1"/>
</dbReference>
<keyword evidence="6" id="KW-0539">Nucleus</keyword>
<dbReference type="InterPro" id="IPR001138">
    <property type="entry name" value="Zn2Cys6_DnaBD"/>
</dbReference>
<proteinExistence type="predicted"/>
<dbReference type="OrthoDB" id="2593732at2759"/>
<evidence type="ECO:0000256" key="5">
    <source>
        <dbReference type="ARBA" id="ARBA00023163"/>
    </source>
</evidence>
<keyword evidence="3" id="KW-0805">Transcription regulation</keyword>
<dbReference type="SMART" id="SM00066">
    <property type="entry name" value="GAL4"/>
    <property type="match status" value="1"/>
</dbReference>
<dbReference type="AlphaFoldDB" id="A0A0D1WQ58"/>
<keyword evidence="1" id="KW-0479">Metal-binding</keyword>
<keyword evidence="5" id="KW-0804">Transcription</keyword>
<dbReference type="InterPro" id="IPR036864">
    <property type="entry name" value="Zn2-C6_fun-type_DNA-bd_sf"/>
</dbReference>
<dbReference type="PANTHER" id="PTHR36206">
    <property type="entry name" value="ASPERCRYPTIN BIOSYNTHESIS CLUSTER-SPECIFIC TRANSCRIPTION REGULATOR ATNN-RELATED"/>
    <property type="match status" value="1"/>
</dbReference>
<gene>
    <name evidence="8" type="ORF">PV11_09031</name>
</gene>
<organism evidence="8 9">
    <name type="scientific">Exophiala sideris</name>
    <dbReference type="NCBI Taxonomy" id="1016849"/>
    <lineage>
        <taxon>Eukaryota</taxon>
        <taxon>Fungi</taxon>
        <taxon>Dikarya</taxon>
        <taxon>Ascomycota</taxon>
        <taxon>Pezizomycotina</taxon>
        <taxon>Eurotiomycetes</taxon>
        <taxon>Chaetothyriomycetidae</taxon>
        <taxon>Chaetothyriales</taxon>
        <taxon>Herpotrichiellaceae</taxon>
        <taxon>Exophiala</taxon>
    </lineage>
</organism>
<sequence>MAQGRAKRPHQKVKTGCMTCRKRRIKCDEGKPACRQCTDSLRKCEGYQPPQAWLFKPRPSPEGSETEVALVPAISHMAPIGDANDKRSFQFWVEQAAPIFSCYFGHTFWTQLLPKIGFVQPAVKHMLIATSNVVEYAALDGVPLDHNAAYQSHYTKAIQATCSSPQVENVLVACLLFACCEFMKGSAAGGLHHIRSGINIIEEWYSSLSNPEVEVSETARVIIPAVAPIFMSYLDKSPTYGMGDVTVKKSTRIAIIAPNPELPHIAPFPHIHGAHHALDGTAHHIARLMDWRRAEHTPSPQQKIQRLLDTWRMNFDQYVDSLTPAKKERYAVAVPLLHVYHTMFSIMFRASSSKSEAIYDQFLKEFMCIVCTYTDFAVLWTGNGPPKFSSGDPGSLDYHMGFIPPLFFAATKCRHPATRMAALNQLGSLRVEENNWTSCTAYMIARKIIQIENNMAIINDRVAHKDERDLIRPVEASITDKRKTQATLSYAVFPYADETEPLLHETVDLLDCTSLLSSSKVQWPLSKILRIGGYQGGGVKPTPTDCCCGLHSPKGGFAHRQKT</sequence>
<evidence type="ECO:0000256" key="1">
    <source>
        <dbReference type="ARBA" id="ARBA00022723"/>
    </source>
</evidence>
<evidence type="ECO:0000259" key="7">
    <source>
        <dbReference type="PROSITE" id="PS50048"/>
    </source>
</evidence>
<dbReference type="HOGENOM" id="CLU_011409_2_2_1"/>
<dbReference type="Proteomes" id="UP000053599">
    <property type="component" value="Unassembled WGS sequence"/>
</dbReference>
<dbReference type="GO" id="GO:0003677">
    <property type="term" value="F:DNA binding"/>
    <property type="evidence" value="ECO:0007669"/>
    <property type="project" value="UniProtKB-KW"/>
</dbReference>
<dbReference type="EMBL" id="KN846954">
    <property type="protein sequence ID" value="KIV77216.1"/>
    <property type="molecule type" value="Genomic_DNA"/>
</dbReference>
<dbReference type="Pfam" id="PF00172">
    <property type="entry name" value="Zn_clus"/>
    <property type="match status" value="1"/>
</dbReference>
<evidence type="ECO:0000313" key="9">
    <source>
        <dbReference type="Proteomes" id="UP000053599"/>
    </source>
</evidence>